<dbReference type="Proteomes" id="UP000054564">
    <property type="component" value="Unassembled WGS sequence"/>
</dbReference>
<evidence type="ECO:0000313" key="3">
    <source>
        <dbReference type="Proteomes" id="UP000054564"/>
    </source>
</evidence>
<feature type="region of interest" description="Disordered" evidence="1">
    <location>
        <begin position="1"/>
        <end position="21"/>
    </location>
</feature>
<protein>
    <recommendedName>
        <fullName evidence="4">DUF4219 domain-containing protein</fullName>
    </recommendedName>
</protein>
<organism evidence="2 3">
    <name type="scientific">Puccinia striiformis f. sp. tritici PST-78</name>
    <dbReference type="NCBI Taxonomy" id="1165861"/>
    <lineage>
        <taxon>Eukaryota</taxon>
        <taxon>Fungi</taxon>
        <taxon>Dikarya</taxon>
        <taxon>Basidiomycota</taxon>
        <taxon>Pucciniomycotina</taxon>
        <taxon>Pucciniomycetes</taxon>
        <taxon>Pucciniales</taxon>
        <taxon>Pucciniaceae</taxon>
        <taxon>Puccinia</taxon>
    </lineage>
</organism>
<keyword evidence="3" id="KW-1185">Reference proteome</keyword>
<evidence type="ECO:0000313" key="2">
    <source>
        <dbReference type="EMBL" id="KNE90241.1"/>
    </source>
</evidence>
<gene>
    <name evidence="2" type="ORF">PSTG_16317</name>
</gene>
<accession>A0A0L0UTJ2</accession>
<name>A0A0L0UTJ2_9BASI</name>
<sequence length="196" mass="22294">MADIESDSSSSSDDGKSSMKIPTFSGENFEIWERKIRMALREKGLESYIDNPPLPNPTKKMKKRVYKTINILCSNLTDGVFKTVVKKETEQSAYELWQMFKSVYASDSILAGYEVWALWEDTQFNDDMAAYITGIEHCMAKFDSLGMIVPNFIICCSIISRITKKRPFLMQSLFGDLNSLRKPKRLVVPVVLVPAP</sequence>
<evidence type="ECO:0008006" key="4">
    <source>
        <dbReference type="Google" id="ProtNLM"/>
    </source>
</evidence>
<reference evidence="3" key="1">
    <citation type="submission" date="2014-03" db="EMBL/GenBank/DDBJ databases">
        <title>The Genome Sequence of Puccinia striiformis f. sp. tritici PST-78.</title>
        <authorList>
            <consortium name="The Broad Institute Genome Sequencing Platform"/>
            <person name="Cuomo C."/>
            <person name="Hulbert S."/>
            <person name="Chen X."/>
            <person name="Walker B."/>
            <person name="Young S.K."/>
            <person name="Zeng Q."/>
            <person name="Gargeya S."/>
            <person name="Fitzgerald M."/>
            <person name="Haas B."/>
            <person name="Abouelleil A."/>
            <person name="Alvarado L."/>
            <person name="Arachchi H.M."/>
            <person name="Berlin A.M."/>
            <person name="Chapman S.B."/>
            <person name="Goldberg J."/>
            <person name="Griggs A."/>
            <person name="Gujja S."/>
            <person name="Hansen M."/>
            <person name="Howarth C."/>
            <person name="Imamovic A."/>
            <person name="Larimer J."/>
            <person name="McCowan C."/>
            <person name="Montmayeur A."/>
            <person name="Murphy C."/>
            <person name="Neiman D."/>
            <person name="Pearson M."/>
            <person name="Priest M."/>
            <person name="Roberts A."/>
            <person name="Saif S."/>
            <person name="Shea T."/>
            <person name="Sisk P."/>
            <person name="Sykes S."/>
            <person name="Wortman J."/>
            <person name="Nusbaum C."/>
            <person name="Birren B."/>
        </authorList>
    </citation>
    <scope>NUCLEOTIDE SEQUENCE [LARGE SCALE GENOMIC DNA]</scope>
    <source>
        <strain evidence="3">race PST-78</strain>
    </source>
</reference>
<dbReference type="EMBL" id="AJIL01000268">
    <property type="protein sequence ID" value="KNE90241.1"/>
    <property type="molecule type" value="Genomic_DNA"/>
</dbReference>
<comment type="caution">
    <text evidence="2">The sequence shown here is derived from an EMBL/GenBank/DDBJ whole genome shotgun (WGS) entry which is preliminary data.</text>
</comment>
<evidence type="ECO:0000256" key="1">
    <source>
        <dbReference type="SAM" id="MobiDB-lite"/>
    </source>
</evidence>
<dbReference type="AlphaFoldDB" id="A0A0L0UTJ2"/>
<proteinExistence type="predicted"/>